<dbReference type="KEGG" id="eaj:Q3M24_21590"/>
<dbReference type="AlphaFoldDB" id="A0AAU8LU98"/>
<proteinExistence type="predicted"/>
<keyword evidence="1" id="KW-0732">Signal</keyword>
<organism evidence="2">
    <name type="scientific">Candidatus Electrothrix aestuarii</name>
    <dbReference type="NCBI Taxonomy" id="3062594"/>
    <lineage>
        <taxon>Bacteria</taxon>
        <taxon>Pseudomonadati</taxon>
        <taxon>Thermodesulfobacteriota</taxon>
        <taxon>Desulfobulbia</taxon>
        <taxon>Desulfobulbales</taxon>
        <taxon>Desulfobulbaceae</taxon>
        <taxon>Candidatus Electrothrix</taxon>
    </lineage>
</organism>
<accession>A0AAU8LU98</accession>
<reference evidence="2" key="2">
    <citation type="submission" date="2024-06" db="EMBL/GenBank/DDBJ databases">
        <authorList>
            <person name="Plum-Jensen L.E."/>
            <person name="Schramm A."/>
            <person name="Marshall I.P.G."/>
        </authorList>
    </citation>
    <scope>NUCLEOTIDE SEQUENCE</scope>
    <source>
        <strain evidence="2">Rat1</strain>
    </source>
</reference>
<protein>
    <recommendedName>
        <fullName evidence="3">Lipoprotein</fullName>
    </recommendedName>
</protein>
<evidence type="ECO:0000313" key="2">
    <source>
        <dbReference type="EMBL" id="XCN72846.1"/>
    </source>
</evidence>
<gene>
    <name evidence="2" type="ORF">Q3M24_21590</name>
</gene>
<evidence type="ECO:0008006" key="3">
    <source>
        <dbReference type="Google" id="ProtNLM"/>
    </source>
</evidence>
<sequence length="191" mass="22015">MKTVFLLIVTVCFLTFLAGCAVVTSENLIGDTAVQLSPEAWNGTWKNEETALQFKVIDPENGLLKIAWFEEKDNELQPESLTVQIRKGEQWEYLNLLEGSLYNDLALEKYCWGRIEKEEKRLLFWLPNPERFELAVQSDMLQGKVIKTKKENSPSTHVRLNASSQKLIQQVESNGGDYFLWDKPLTFIKID</sequence>
<feature type="signal peptide" evidence="1">
    <location>
        <begin position="1"/>
        <end position="21"/>
    </location>
</feature>
<dbReference type="PROSITE" id="PS51257">
    <property type="entry name" value="PROKAR_LIPOPROTEIN"/>
    <property type="match status" value="1"/>
</dbReference>
<name>A0AAU8LU98_9BACT</name>
<evidence type="ECO:0000256" key="1">
    <source>
        <dbReference type="SAM" id="SignalP"/>
    </source>
</evidence>
<feature type="chain" id="PRO_5043695023" description="Lipoprotein" evidence="1">
    <location>
        <begin position="22"/>
        <end position="191"/>
    </location>
</feature>
<dbReference type="EMBL" id="CP159373">
    <property type="protein sequence ID" value="XCN72846.1"/>
    <property type="molecule type" value="Genomic_DNA"/>
</dbReference>
<reference evidence="2" key="1">
    <citation type="journal article" date="2024" name="Syst. Appl. Microbiol.">
        <title>First single-strain enrichments of Electrothrix cable bacteria, description of E. aestuarii sp. nov. and E. rattekaaiensis sp. nov., and proposal of a cable bacteria taxonomy following the rules of the SeqCode.</title>
        <authorList>
            <person name="Plum-Jensen L.E."/>
            <person name="Schramm A."/>
            <person name="Marshall I.P.G."/>
        </authorList>
    </citation>
    <scope>NUCLEOTIDE SEQUENCE</scope>
    <source>
        <strain evidence="2">Rat1</strain>
    </source>
</reference>